<accession>A0A518HTR0</accession>
<keyword evidence="3" id="KW-1185">Reference proteome</keyword>
<dbReference type="OrthoDB" id="290652at2"/>
<sequence length="540" mass="59858">MASKLQNDLLKATDREPATLERRQSPRRRVRRDRRKGVSRTVGMDVSPSGIAIAVVEKSGSESKLIVERIAFPADSGPRHGDWSDNTLTDALNELASKYNLGGQAVTVGLGGNPCVTRVVAGDNEEVDNEIRELTHRTQRYIGMGLGSKVSCQSTHRIDAKRKRVCVTIAIRQMVDAIAAAVQSAGMRLAHLEHSMLVLCRILHAYEKDSHEPVLFMVEELGRVDLGISYQGRLLLDYRPAIPEASVTHGSIVQRHLKCLRRYIHAQLPTASADLSPLFVTQKHSDHESLDESLDEPSILRRQRFPMEELCHGFQVQGELSEDSGTIAAIGLARLNNDARSAEETNDLVSTLRTGRRVQWLPLIQHTWPITLAASIALALFLMGQHARSLALRTEAQIETLTLQNAQGNQIRLTLQRRMQRAEQVETLAAGIPTRDWADVFLKAGRSLPQGSWLESVRIENDQTVRISGASYSGEAVYTYIDRLKQTGMFSRVALESTSATRNSVGAQYRFQVSAIVQPKPQPESSIRFASTIVGELDRG</sequence>
<dbReference type="KEGG" id="snep:Enr13x_40940"/>
<reference evidence="2 3" key="1">
    <citation type="submission" date="2019-03" db="EMBL/GenBank/DDBJ databases">
        <title>Deep-cultivation of Planctomycetes and their phenomic and genomic characterization uncovers novel biology.</title>
        <authorList>
            <person name="Wiegand S."/>
            <person name="Jogler M."/>
            <person name="Boedeker C."/>
            <person name="Pinto D."/>
            <person name="Vollmers J."/>
            <person name="Rivas-Marin E."/>
            <person name="Kohn T."/>
            <person name="Peeters S.H."/>
            <person name="Heuer A."/>
            <person name="Rast P."/>
            <person name="Oberbeckmann S."/>
            <person name="Bunk B."/>
            <person name="Jeske O."/>
            <person name="Meyerdierks A."/>
            <person name="Storesund J.E."/>
            <person name="Kallscheuer N."/>
            <person name="Luecker S."/>
            <person name="Lage O.M."/>
            <person name="Pohl T."/>
            <person name="Merkel B.J."/>
            <person name="Hornburger P."/>
            <person name="Mueller R.-W."/>
            <person name="Bruemmer F."/>
            <person name="Labrenz M."/>
            <person name="Spormann A.M."/>
            <person name="Op den Camp H."/>
            <person name="Overmann J."/>
            <person name="Amann R."/>
            <person name="Jetten M.S.M."/>
            <person name="Mascher T."/>
            <person name="Medema M.H."/>
            <person name="Devos D.P."/>
            <person name="Kaster A.-K."/>
            <person name="Ovreas L."/>
            <person name="Rohde M."/>
            <person name="Galperin M.Y."/>
            <person name="Jogler C."/>
        </authorList>
    </citation>
    <scope>NUCLEOTIDE SEQUENCE [LARGE SCALE GENOMIC DNA]</scope>
    <source>
        <strain evidence="2 3">Enr13</strain>
    </source>
</reference>
<gene>
    <name evidence="2" type="ORF">Enr13x_40940</name>
</gene>
<dbReference type="EMBL" id="CP037423">
    <property type="protein sequence ID" value="QDV44232.1"/>
    <property type="molecule type" value="Genomic_DNA"/>
</dbReference>
<proteinExistence type="predicted"/>
<dbReference type="Proteomes" id="UP000319004">
    <property type="component" value="Chromosome"/>
</dbReference>
<dbReference type="RefSeq" id="WP_145388611.1">
    <property type="nucleotide sequence ID" value="NZ_CP037423.1"/>
</dbReference>
<dbReference type="AlphaFoldDB" id="A0A518HTR0"/>
<dbReference type="InterPro" id="IPR007813">
    <property type="entry name" value="PilN"/>
</dbReference>
<protein>
    <submittedName>
        <fullName evidence="2">Fimbrial assembly protein (PilN)</fullName>
    </submittedName>
</protein>
<evidence type="ECO:0000313" key="3">
    <source>
        <dbReference type="Proteomes" id="UP000319004"/>
    </source>
</evidence>
<dbReference type="Pfam" id="PF05137">
    <property type="entry name" value="PilN"/>
    <property type="match status" value="1"/>
</dbReference>
<evidence type="ECO:0000256" key="1">
    <source>
        <dbReference type="SAM" id="MobiDB-lite"/>
    </source>
</evidence>
<feature type="region of interest" description="Disordered" evidence="1">
    <location>
        <begin position="1"/>
        <end position="43"/>
    </location>
</feature>
<organism evidence="2 3">
    <name type="scientific">Stieleria neptunia</name>
    <dbReference type="NCBI Taxonomy" id="2527979"/>
    <lineage>
        <taxon>Bacteria</taxon>
        <taxon>Pseudomonadati</taxon>
        <taxon>Planctomycetota</taxon>
        <taxon>Planctomycetia</taxon>
        <taxon>Pirellulales</taxon>
        <taxon>Pirellulaceae</taxon>
        <taxon>Stieleria</taxon>
    </lineage>
</organism>
<name>A0A518HTR0_9BACT</name>
<evidence type="ECO:0000313" key="2">
    <source>
        <dbReference type="EMBL" id="QDV44232.1"/>
    </source>
</evidence>
<feature type="compositionally biased region" description="Basic residues" evidence="1">
    <location>
        <begin position="25"/>
        <end position="38"/>
    </location>
</feature>
<feature type="compositionally biased region" description="Basic and acidic residues" evidence="1">
    <location>
        <begin position="11"/>
        <end position="24"/>
    </location>
</feature>